<evidence type="ECO:0008006" key="4">
    <source>
        <dbReference type="Google" id="ProtNLM"/>
    </source>
</evidence>
<reference evidence="2 3" key="1">
    <citation type="submission" date="2024-03" db="EMBL/GenBank/DDBJ databases">
        <title>The Genome Sequence of Enterococcus sp. DIV1094.</title>
        <authorList>
            <consortium name="The Broad Institute Genomics Platform"/>
            <consortium name="The Broad Institute Microbial Omics Core"/>
            <consortium name="The Broad Institute Genomic Center for Infectious Diseases"/>
            <person name="Earl A."/>
            <person name="Manson A."/>
            <person name="Gilmore M."/>
            <person name="Schwartman J."/>
            <person name="Shea T."/>
            <person name="Abouelleil A."/>
            <person name="Cao P."/>
            <person name="Chapman S."/>
            <person name="Cusick C."/>
            <person name="Young S."/>
            <person name="Neafsey D."/>
            <person name="Nusbaum C."/>
            <person name="Birren B."/>
        </authorList>
    </citation>
    <scope>NUCLEOTIDE SEQUENCE [LARGE SCALE GENOMIC DNA]</scope>
    <source>
        <strain evidence="2 3">DIV1094</strain>
    </source>
</reference>
<sequence length="149" mass="16903">MKKIWQYGRTGGVELEVSDNFLVQVPFTEVPPLEGERPDGEPLSINDQMFDPTESRWIVLANVLDHNDLNNLKVMYQKLKQENSDLKQLNSKLMLNDVAIKQENASLKQKADSLAQINSKTMLVSLQNSQEIAKIKEEFTVNEGGEENV</sequence>
<keyword evidence="3" id="KW-1185">Reference proteome</keyword>
<dbReference type="EMBL" id="CP147250">
    <property type="protein sequence ID" value="WYJ78995.1"/>
    <property type="molecule type" value="Genomic_DNA"/>
</dbReference>
<name>A0ABZ2SVA8_9ENTE</name>
<proteinExistence type="predicted"/>
<protein>
    <recommendedName>
        <fullName evidence="4">DUF2977 domain-containing protein</fullName>
    </recommendedName>
</protein>
<gene>
    <name evidence="2" type="ORF">DOK79_000502</name>
</gene>
<dbReference type="Proteomes" id="UP000664360">
    <property type="component" value="Chromosome"/>
</dbReference>
<dbReference type="RefSeq" id="WP_206854995.1">
    <property type="nucleotide sequence ID" value="NZ_CP147250.1"/>
</dbReference>
<keyword evidence="1" id="KW-0175">Coiled coil</keyword>
<evidence type="ECO:0000256" key="1">
    <source>
        <dbReference type="SAM" id="Coils"/>
    </source>
</evidence>
<evidence type="ECO:0000313" key="2">
    <source>
        <dbReference type="EMBL" id="WYJ78995.1"/>
    </source>
</evidence>
<feature type="coiled-coil region" evidence="1">
    <location>
        <begin position="69"/>
        <end position="96"/>
    </location>
</feature>
<organism evidence="2 3">
    <name type="scientific">Candidatus Enterococcus mangumiae</name>
    <dbReference type="NCBI Taxonomy" id="2230878"/>
    <lineage>
        <taxon>Bacteria</taxon>
        <taxon>Bacillati</taxon>
        <taxon>Bacillota</taxon>
        <taxon>Bacilli</taxon>
        <taxon>Lactobacillales</taxon>
        <taxon>Enterococcaceae</taxon>
        <taxon>Enterococcus</taxon>
    </lineage>
</organism>
<evidence type="ECO:0000313" key="3">
    <source>
        <dbReference type="Proteomes" id="UP000664360"/>
    </source>
</evidence>
<accession>A0ABZ2SVA8</accession>